<dbReference type="OrthoDB" id="130870at2157"/>
<evidence type="ECO:0000256" key="1">
    <source>
        <dbReference type="ARBA" id="ARBA00022729"/>
    </source>
</evidence>
<dbReference type="AlphaFoldDB" id="E7QMS0"/>
<gene>
    <name evidence="3" type="ORF">SAMN05444342_3938</name>
    <name evidence="2" type="ORF">ZOD2009_01190</name>
</gene>
<sequence length="372" mass="40517">MKRRTFLTASATGLAGLAGCLGNSDDAGSGGAGSTGDPTATTTAQTELSGTLNVATYSALVDAPSSSPGAWLKKEFEKEYPKATLQWQTPENEVNYFIQRKAQGVGIDADVYVGLNVDQLITIDDKLGGKQLFTPIADSLSNYGHVKEGLTFDPKNRAVPYDTGYVSLVYDETKVDGPGTFDALTKPKFEGTLLTENAQQAATGRAFLLWTIHQMGEDNYLDYWKRLSNNDVQILGSWDAAYTAFSNGERPIVVSYSTDQVYAHRDGANLKKHQIGFLNGQGYANPEGMAKFADTDNSKLADAFLDFMLSKKAQSKIPTLNVSFPATDWAEPGAEFEKYAKAPEKPVTYSYDQLKGNVEGWVDEWARQIASK</sequence>
<dbReference type="eggNOG" id="arCOG00226">
    <property type="taxonomic scope" value="Archaea"/>
</dbReference>
<dbReference type="STRING" id="797209.GCA_000376445_01971"/>
<accession>E7QMS0</accession>
<dbReference type="InterPro" id="IPR005948">
    <property type="entry name" value="ThiB-like"/>
</dbReference>
<proteinExistence type="predicted"/>
<evidence type="ECO:0000313" key="2">
    <source>
        <dbReference type="EMBL" id="EFW93715.1"/>
    </source>
</evidence>
<protein>
    <submittedName>
        <fullName evidence="2">ABC transporter, periplasmic binding protein, thiB subfamily</fullName>
    </submittedName>
    <submittedName>
        <fullName evidence="3">Thiamine transport system substrate-binding protein</fullName>
    </submittedName>
</protein>
<dbReference type="EMBL" id="FRAN01000007">
    <property type="protein sequence ID" value="SHL48756.1"/>
    <property type="molecule type" value="Genomic_DNA"/>
</dbReference>
<keyword evidence="1" id="KW-0732">Signal</keyword>
<dbReference type="PATRIC" id="fig|797209.4.peg.219"/>
<dbReference type="GO" id="GO:0030975">
    <property type="term" value="F:thiamine binding"/>
    <property type="evidence" value="ECO:0007669"/>
    <property type="project" value="InterPro"/>
</dbReference>
<evidence type="ECO:0000313" key="3">
    <source>
        <dbReference type="EMBL" id="SHL48756.1"/>
    </source>
</evidence>
<dbReference type="Pfam" id="PF13343">
    <property type="entry name" value="SBP_bac_6"/>
    <property type="match status" value="1"/>
</dbReference>
<reference evidence="5" key="3">
    <citation type="submission" date="2016-11" db="EMBL/GenBank/DDBJ databases">
        <authorList>
            <person name="Varghese N."/>
            <person name="Submissions S."/>
        </authorList>
    </citation>
    <scope>NUCLEOTIDE SEQUENCE [LARGE SCALE GENOMIC DNA]</scope>
    <source>
        <strain evidence="5">DX253</strain>
    </source>
</reference>
<evidence type="ECO:0000313" key="4">
    <source>
        <dbReference type="Proteomes" id="UP000003751"/>
    </source>
</evidence>
<keyword evidence="5" id="KW-1185">Reference proteome</keyword>
<dbReference type="SUPFAM" id="SSF53850">
    <property type="entry name" value="Periplasmic binding protein-like II"/>
    <property type="match status" value="1"/>
</dbReference>
<dbReference type="NCBIfam" id="TIGR01254">
    <property type="entry name" value="sfuA"/>
    <property type="match status" value="1"/>
</dbReference>
<reference evidence="2 4" key="1">
    <citation type="journal article" date="2014" name="ISME J.">
        <title>Trehalose/2-sulfotrehalose biosynthesis and glycine-betaine uptake are widely spread mechanisms for osmoadaptation in the Halobacteriales.</title>
        <authorList>
            <person name="Youssef N.H."/>
            <person name="Savage-Ashlock K.N."/>
            <person name="McCully A.L."/>
            <person name="Luedtke B."/>
            <person name="Shaw E.I."/>
            <person name="Hoff W.D."/>
            <person name="Elshahed M.S."/>
        </authorList>
    </citation>
    <scope>NUCLEOTIDE SEQUENCE [LARGE SCALE GENOMIC DNA]</scope>
    <source>
        <strain evidence="2 4">DX253</strain>
    </source>
</reference>
<dbReference type="GO" id="GO:0015888">
    <property type="term" value="P:thiamine transport"/>
    <property type="evidence" value="ECO:0007669"/>
    <property type="project" value="InterPro"/>
</dbReference>
<evidence type="ECO:0000313" key="5">
    <source>
        <dbReference type="Proteomes" id="UP000184203"/>
    </source>
</evidence>
<dbReference type="Gene3D" id="3.40.190.10">
    <property type="entry name" value="Periplasmic binding protein-like II"/>
    <property type="match status" value="2"/>
</dbReference>
<organism evidence="2 4">
    <name type="scientific">Haladaptatus paucihalophilus DX253</name>
    <dbReference type="NCBI Taxonomy" id="797209"/>
    <lineage>
        <taxon>Archaea</taxon>
        <taxon>Methanobacteriati</taxon>
        <taxon>Methanobacteriota</taxon>
        <taxon>Stenosarchaea group</taxon>
        <taxon>Halobacteria</taxon>
        <taxon>Halobacteriales</taxon>
        <taxon>Haladaptataceae</taxon>
        <taxon>Haladaptatus</taxon>
    </lineage>
</organism>
<dbReference type="PANTHER" id="PTHR30006:SF2">
    <property type="entry name" value="ABC TRANSPORTER SUBSTRATE-BINDING PROTEIN"/>
    <property type="match status" value="1"/>
</dbReference>
<dbReference type="EMBL" id="AEMG01000002">
    <property type="protein sequence ID" value="EFW93715.1"/>
    <property type="molecule type" value="Genomic_DNA"/>
</dbReference>
<dbReference type="PANTHER" id="PTHR30006">
    <property type="entry name" value="THIAMINE-BINDING PERIPLASMIC PROTEIN-RELATED"/>
    <property type="match status" value="1"/>
</dbReference>
<name>E7QMS0_HALPU</name>
<dbReference type="PROSITE" id="PS51257">
    <property type="entry name" value="PROKAR_LIPOPROTEIN"/>
    <property type="match status" value="1"/>
</dbReference>
<reference evidence="3" key="2">
    <citation type="submission" date="2016-11" db="EMBL/GenBank/DDBJ databases">
        <authorList>
            <person name="Jaros S."/>
            <person name="Januszkiewicz K."/>
            <person name="Wedrychowicz H."/>
        </authorList>
    </citation>
    <scope>NUCLEOTIDE SEQUENCE [LARGE SCALE GENOMIC DNA]</scope>
    <source>
        <strain evidence="3">DX253</strain>
    </source>
</reference>
<dbReference type="Proteomes" id="UP000003751">
    <property type="component" value="Unassembled WGS sequence"/>
</dbReference>
<dbReference type="Proteomes" id="UP000184203">
    <property type="component" value="Unassembled WGS sequence"/>
</dbReference>
<dbReference type="RefSeq" id="WP_007976233.1">
    <property type="nucleotide sequence ID" value="NZ_AEMG01000002.1"/>
</dbReference>